<accession>A0ACB7FU70</accession>
<dbReference type="Proteomes" id="UP000742417">
    <property type="component" value="Unassembled WGS sequence"/>
</dbReference>
<reference evidence="1" key="1">
    <citation type="submission" date="2020-12" db="EMBL/GenBank/DDBJ databases">
        <title>Draft Genome of Candida africana.</title>
        <authorList>
            <person name="Ayanbimpe G.M."/>
            <person name="Enweani I.B."/>
            <person name="Aguiyi J.C."/>
            <person name="Nnadi U.P."/>
            <person name="Izam Y."/>
            <person name="Ubani A."/>
            <person name="Ngene A.C."/>
        </authorList>
    </citation>
    <scope>NUCLEOTIDE SEQUENCE</scope>
    <source>
        <strain evidence="1">CEC4854</strain>
    </source>
</reference>
<sequence length="606" mass="69734">MSINFLSIPRNRFKAIGVLSVTCILIYVILHSSIITTDFDVSDYGDKFIPSIIFDDNNDNGENLKDPQPELDNDKENGETDTTTSNSMTTAHTFWKGIFDTFDKYKMDLGKDPENAVSYVDKLKQKQGPLNKEVLLSKAVVSSELMKHLKEKHSGVVEDLPSVMPGSVYNKGSKGVVIIGGGKFSWLAYLALVQLRNVGSKLPVEIVMPSRADYEKELEFCENTLPEMQASCVVLPDVLGEAVMKNRKFASYQFKALALVVTSFEHILLLDSDNMIVSNPDEIFESKLYHQYGMITWPDYWKRTISPLFYDVAEIEVNENKRVRYNRFPLYNAPNVRSNIYTDQEREEVPFHDLQGSIAELSTESGQLIINKHTHGKTILLALYYNFYGPNLFYKLFSLGEQGEGDKDTFVAAAVVTRQDYYQVKSFIKTFGYADSDDKFQGVSMGQRNPLIDRKHYEDHVLALLEKDSFKSLSIADQIEQMKKFENEDFDQHNSIPLFTVHCNYPKLDPKLYMSRDDLYDEKEKKLKYRLYGNLKYTKEVVKDGETGTEASTDKVQIDFELQQWQHMQDILCLKKIYFTHFIDNDMNELCQFIENQVAWLSKSQN</sequence>
<protein>
    <submittedName>
        <fullName evidence="1">MNN23</fullName>
    </submittedName>
</protein>
<keyword evidence="2" id="KW-1185">Reference proteome</keyword>
<evidence type="ECO:0000313" key="2">
    <source>
        <dbReference type="Proteomes" id="UP000742417"/>
    </source>
</evidence>
<gene>
    <name evidence="1" type="primary">MNN23</name>
    <name evidence="1" type="ORF">GWM34_00569</name>
</gene>
<feature type="non-terminal residue" evidence="1">
    <location>
        <position position="1"/>
    </location>
</feature>
<name>A0ACB7FU70_9ASCO</name>
<proteinExistence type="predicted"/>
<evidence type="ECO:0000313" key="1">
    <source>
        <dbReference type="EMBL" id="KAG8204765.1"/>
    </source>
</evidence>
<comment type="caution">
    <text evidence="1">The sequence shown here is derived from an EMBL/GenBank/DDBJ whole genome shotgun (WGS) entry which is preliminary data.</text>
</comment>
<dbReference type="EMBL" id="JAENJO010000001">
    <property type="protein sequence ID" value="KAG8204765.1"/>
    <property type="molecule type" value="Genomic_DNA"/>
</dbReference>
<organism evidence="1 2">
    <name type="scientific">Candida africana</name>
    <dbReference type="NCBI Taxonomy" id="241526"/>
    <lineage>
        <taxon>Eukaryota</taxon>
        <taxon>Fungi</taxon>
        <taxon>Dikarya</taxon>
        <taxon>Ascomycota</taxon>
        <taxon>Saccharomycotina</taxon>
        <taxon>Pichiomycetes</taxon>
        <taxon>Debaryomycetaceae</taxon>
        <taxon>Candida/Lodderomyces clade</taxon>
        <taxon>Candida</taxon>
    </lineage>
</organism>